<dbReference type="AlphaFoldDB" id="A0A1E7L2Z2"/>
<sequence>MPHTHARKDDRAAAPTPAGTDDAMTKALLLDELQQRIPLDGPHLADRHLLDADEHTTYPLPGVPHTREQEITACAHAALAAAGRDQEALRSVSPAGRRFFVRLADPAAAKTCTAAWTADGYRVVNAPSLLGAAAAAADERPPGEVELRVEPPLQLPDGPYRPTRLTDQQLRDLRERARREAGPFVDPALVVPKFHSIEWAEAIAGYTLEKLDWPTTYLLHLGLKAEPEPPTIPGQQASREKHAQHAATVRAATAERHNEREEEDTRRWRDLAEACPVELDVRENLNSPARRRDGRSIGPLRHATPRTDAVSPRRLHPAGRALCEVTRERRLGDPIDQHATCRACWQYASQLQPAST</sequence>
<feature type="region of interest" description="Disordered" evidence="1">
    <location>
        <begin position="288"/>
        <end position="312"/>
    </location>
</feature>
<evidence type="ECO:0000256" key="1">
    <source>
        <dbReference type="SAM" id="MobiDB-lite"/>
    </source>
</evidence>
<proteinExistence type="predicted"/>
<organism evidence="2 3">
    <name type="scientific">Streptomyces nanshensis</name>
    <dbReference type="NCBI Taxonomy" id="518642"/>
    <lineage>
        <taxon>Bacteria</taxon>
        <taxon>Bacillati</taxon>
        <taxon>Actinomycetota</taxon>
        <taxon>Actinomycetes</taxon>
        <taxon>Kitasatosporales</taxon>
        <taxon>Streptomycetaceae</taxon>
        <taxon>Streptomyces</taxon>
    </lineage>
</organism>
<feature type="compositionally biased region" description="Basic and acidic residues" evidence="1">
    <location>
        <begin position="253"/>
        <end position="265"/>
    </location>
</feature>
<accession>A0A1E7L2Z2</accession>
<feature type="compositionally biased region" description="Basic and acidic residues" evidence="1">
    <location>
        <begin position="137"/>
        <end position="149"/>
    </location>
</feature>
<feature type="region of interest" description="Disordered" evidence="1">
    <location>
        <begin position="1"/>
        <end position="23"/>
    </location>
</feature>
<evidence type="ECO:0000313" key="3">
    <source>
        <dbReference type="Proteomes" id="UP000176005"/>
    </source>
</evidence>
<dbReference type="EMBL" id="LJGW01000291">
    <property type="protein sequence ID" value="OEV10542.1"/>
    <property type="molecule type" value="Genomic_DNA"/>
</dbReference>
<comment type="caution">
    <text evidence="2">The sequence shown here is derived from an EMBL/GenBank/DDBJ whole genome shotgun (WGS) entry which is preliminary data.</text>
</comment>
<feature type="region of interest" description="Disordered" evidence="1">
    <location>
        <begin position="243"/>
        <end position="265"/>
    </location>
</feature>
<reference evidence="2 3" key="1">
    <citation type="journal article" date="2016" name="Front. Microbiol.">
        <title>Comparative Genomics Analysis of Streptomyces Species Reveals Their Adaptation to the Marine Environment and Their Diversity at the Genomic Level.</title>
        <authorList>
            <person name="Tian X."/>
            <person name="Zhang Z."/>
            <person name="Yang T."/>
            <person name="Chen M."/>
            <person name="Li J."/>
            <person name="Chen F."/>
            <person name="Yang J."/>
            <person name="Li W."/>
            <person name="Zhang B."/>
            <person name="Zhang Z."/>
            <person name="Wu J."/>
            <person name="Zhang C."/>
            <person name="Long L."/>
            <person name="Xiao J."/>
        </authorList>
    </citation>
    <scope>NUCLEOTIDE SEQUENCE [LARGE SCALE GENOMIC DNA]</scope>
    <source>
        <strain evidence="2 3">SCSIO 10429</strain>
    </source>
</reference>
<evidence type="ECO:0000313" key="2">
    <source>
        <dbReference type="EMBL" id="OEV10542.1"/>
    </source>
</evidence>
<name>A0A1E7L2Z2_9ACTN</name>
<protein>
    <submittedName>
        <fullName evidence="2">Uncharacterized protein</fullName>
    </submittedName>
</protein>
<keyword evidence="3" id="KW-1185">Reference proteome</keyword>
<gene>
    <name evidence="2" type="ORF">AN218_16920</name>
</gene>
<feature type="region of interest" description="Disordered" evidence="1">
    <location>
        <begin position="137"/>
        <end position="164"/>
    </location>
</feature>
<dbReference type="RefSeq" id="WP_070017723.1">
    <property type="nucleotide sequence ID" value="NZ_LJGW01000291.1"/>
</dbReference>
<dbReference type="Proteomes" id="UP000176005">
    <property type="component" value="Unassembled WGS sequence"/>
</dbReference>
<feature type="compositionally biased region" description="Low complexity" evidence="1">
    <location>
        <begin position="13"/>
        <end position="22"/>
    </location>
</feature>